<keyword evidence="2" id="KW-1185">Reference proteome</keyword>
<dbReference type="Proteomes" id="UP000253426">
    <property type="component" value="Unassembled WGS sequence"/>
</dbReference>
<evidence type="ECO:0000313" key="1">
    <source>
        <dbReference type="EMBL" id="RBP46319.1"/>
    </source>
</evidence>
<accession>A0A366HST2</accession>
<sequence>MLVTGVLTTAYPQESFPISIPVTPEHHAELVRKREAASQELTQRVQNKKRSQLNPSREARIQSQAVQARHLITVANDYIVEVYKNGKRIPDAKRELLEERFGATAERIAVDVRKGDWLVFQVVHNRIRWGGSKYFAVAGLVDDTQIGFVSDPSSQQWGVCDDPVKSVEFIRNRDAGMEVRAGAIANPWGEGDMYMRKFVGDGYVGRPLWGGAASTWIKFVVDEPAPLVGRGQLEDISQDVEGQGDIDPKKVNIVLPTNPAKLEPKSYRPKQWSVQVLSAIYGTGGKDADVTAKVRDLVETEQRMFSVSPPELGADPNPYWNKSLHIIYMKDGVRREQWRNENEHVLPESFYGPQDAVELAKWLAGTRWFGERPEIQFHADSTFTSPGTAGTSRWEATANNKIRLFWADDRKAEFTFDYTRSSFSEDGNAAHVYHVKN</sequence>
<protein>
    <submittedName>
        <fullName evidence="1">Uncharacterized protein</fullName>
    </submittedName>
</protein>
<gene>
    <name evidence="1" type="ORF">DES53_102707</name>
</gene>
<proteinExistence type="predicted"/>
<comment type="caution">
    <text evidence="1">The sequence shown here is derived from an EMBL/GenBank/DDBJ whole genome shotgun (WGS) entry which is preliminary data.</text>
</comment>
<name>A0A366HST2_9BACT</name>
<reference evidence="1 2" key="1">
    <citation type="submission" date="2018-06" db="EMBL/GenBank/DDBJ databases">
        <title>Genomic Encyclopedia of Type Strains, Phase IV (KMG-IV): sequencing the most valuable type-strain genomes for metagenomic binning, comparative biology and taxonomic classification.</title>
        <authorList>
            <person name="Goeker M."/>
        </authorList>
    </citation>
    <scope>NUCLEOTIDE SEQUENCE [LARGE SCALE GENOMIC DNA]</scope>
    <source>
        <strain evidence="1 2">DSM 25532</strain>
    </source>
</reference>
<dbReference type="EMBL" id="QNRR01000002">
    <property type="protein sequence ID" value="RBP46319.1"/>
    <property type="molecule type" value="Genomic_DNA"/>
</dbReference>
<evidence type="ECO:0000313" key="2">
    <source>
        <dbReference type="Proteomes" id="UP000253426"/>
    </source>
</evidence>
<dbReference type="AlphaFoldDB" id="A0A366HST2"/>
<organism evidence="1 2">
    <name type="scientific">Roseimicrobium gellanilyticum</name>
    <dbReference type="NCBI Taxonomy" id="748857"/>
    <lineage>
        <taxon>Bacteria</taxon>
        <taxon>Pseudomonadati</taxon>
        <taxon>Verrucomicrobiota</taxon>
        <taxon>Verrucomicrobiia</taxon>
        <taxon>Verrucomicrobiales</taxon>
        <taxon>Verrucomicrobiaceae</taxon>
        <taxon>Roseimicrobium</taxon>
    </lineage>
</organism>